<gene>
    <name evidence="1" type="ORF">NKI27_07290</name>
</gene>
<evidence type="ECO:0000313" key="1">
    <source>
        <dbReference type="EMBL" id="UZE97538.1"/>
    </source>
</evidence>
<dbReference type="RefSeq" id="WP_265049012.1">
    <property type="nucleotide sequence ID" value="NZ_CP100390.1"/>
</dbReference>
<reference evidence="1" key="1">
    <citation type="submission" date="2022-06" db="EMBL/GenBank/DDBJ databases">
        <title>Alkalimarinus sp. nov., isolated from gut of a Alitta virens.</title>
        <authorList>
            <person name="Yang A.I."/>
            <person name="Shin N.-R."/>
        </authorList>
    </citation>
    <scope>NUCLEOTIDE SEQUENCE</scope>
    <source>
        <strain evidence="1">A2M4</strain>
    </source>
</reference>
<evidence type="ECO:0000313" key="2">
    <source>
        <dbReference type="Proteomes" id="UP001163739"/>
    </source>
</evidence>
<dbReference type="Proteomes" id="UP001163739">
    <property type="component" value="Chromosome"/>
</dbReference>
<organism evidence="1 2">
    <name type="scientific">Alkalimarinus alittae</name>
    <dbReference type="NCBI Taxonomy" id="2961619"/>
    <lineage>
        <taxon>Bacteria</taxon>
        <taxon>Pseudomonadati</taxon>
        <taxon>Pseudomonadota</taxon>
        <taxon>Gammaproteobacteria</taxon>
        <taxon>Alteromonadales</taxon>
        <taxon>Alteromonadaceae</taxon>
        <taxon>Alkalimarinus</taxon>
    </lineage>
</organism>
<protein>
    <submittedName>
        <fullName evidence="1">Uncharacterized protein</fullName>
    </submittedName>
</protein>
<proteinExistence type="predicted"/>
<accession>A0ABY6N5Z5</accession>
<name>A0ABY6N5Z5_9ALTE</name>
<dbReference type="EMBL" id="CP100390">
    <property type="protein sequence ID" value="UZE97538.1"/>
    <property type="molecule type" value="Genomic_DNA"/>
</dbReference>
<sequence length="213" mass="23648">MSLISNEIAYQIPQDLSRSTLLNPEKSEVNSTPANDILPADAVNLRLSEGFQSAPKKISVNEYKDAVGKDTAFIKETLRNKLAEVGMNPEMRLEISRDLFGNFQAKGNGIPSAMEQVNKDLTNNKAFHEAFNRLSTDQPTLNYVDNVVKVANAYGVHNNVFSSLVSATPDNNGLSDIAHRYDALKSNVVSMQKPDDQIQETQEDEQFRFILNG</sequence>
<keyword evidence="2" id="KW-1185">Reference proteome</keyword>